<feature type="compositionally biased region" description="Polar residues" evidence="7">
    <location>
        <begin position="282"/>
        <end position="295"/>
    </location>
</feature>
<comment type="similarity">
    <text evidence="6">Belongs to the exbB/tolQ family.</text>
</comment>
<dbReference type="InterPro" id="IPR002898">
    <property type="entry name" value="MotA_ExbB_proton_chnl"/>
</dbReference>
<dbReference type="AlphaFoldDB" id="A0A1U7NWC4"/>
<keyword evidence="6" id="KW-0653">Protein transport</keyword>
<accession>A0A1U7NWC4</accession>
<dbReference type="GO" id="GO:0005886">
    <property type="term" value="C:plasma membrane"/>
    <property type="evidence" value="ECO:0007669"/>
    <property type="project" value="UniProtKB-SubCell"/>
</dbReference>
<keyword evidence="11" id="KW-1185">Reference proteome</keyword>
<feature type="compositionally biased region" description="Basic and acidic residues" evidence="7">
    <location>
        <begin position="228"/>
        <end position="249"/>
    </location>
</feature>
<evidence type="ECO:0000256" key="6">
    <source>
        <dbReference type="RuleBase" id="RU004057"/>
    </source>
</evidence>
<dbReference type="Pfam" id="PF01618">
    <property type="entry name" value="MotA_ExbB"/>
    <property type="match status" value="1"/>
</dbReference>
<comment type="caution">
    <text evidence="10">The sequence shown here is derived from an EMBL/GenBank/DDBJ whole genome shotgun (WGS) entry which is preliminary data.</text>
</comment>
<name>A0A1U7NWC4_9DEIO</name>
<evidence type="ECO:0000256" key="2">
    <source>
        <dbReference type="ARBA" id="ARBA00022475"/>
    </source>
</evidence>
<evidence type="ECO:0000256" key="3">
    <source>
        <dbReference type="ARBA" id="ARBA00022692"/>
    </source>
</evidence>
<keyword evidence="2" id="KW-1003">Cell membrane</keyword>
<proteinExistence type="inferred from homology"/>
<evidence type="ECO:0000256" key="4">
    <source>
        <dbReference type="ARBA" id="ARBA00022989"/>
    </source>
</evidence>
<evidence type="ECO:0000256" key="8">
    <source>
        <dbReference type="SAM" id="Phobius"/>
    </source>
</evidence>
<comment type="subcellular location">
    <subcellularLocation>
        <location evidence="1">Cell membrane</location>
        <topology evidence="1">Multi-pass membrane protein</topology>
    </subcellularLocation>
    <subcellularLocation>
        <location evidence="6">Membrane</location>
        <topology evidence="6">Multi-pass membrane protein</topology>
    </subcellularLocation>
</comment>
<dbReference type="EMBL" id="MSTI01000108">
    <property type="protein sequence ID" value="OLV17214.1"/>
    <property type="molecule type" value="Genomic_DNA"/>
</dbReference>
<protein>
    <submittedName>
        <fullName evidence="10">MotA/TolQ/ExbB proton channel family protein</fullName>
    </submittedName>
</protein>
<feature type="domain" description="MotA/TolQ/ExbB proton channel" evidence="9">
    <location>
        <begin position="76"/>
        <end position="188"/>
    </location>
</feature>
<dbReference type="InterPro" id="IPR050790">
    <property type="entry name" value="ExbB/TolQ_transport"/>
</dbReference>
<feature type="compositionally biased region" description="Low complexity" evidence="7">
    <location>
        <begin position="250"/>
        <end position="263"/>
    </location>
</feature>
<evidence type="ECO:0000313" key="10">
    <source>
        <dbReference type="EMBL" id="OLV17214.1"/>
    </source>
</evidence>
<evidence type="ECO:0000256" key="1">
    <source>
        <dbReference type="ARBA" id="ARBA00004651"/>
    </source>
</evidence>
<keyword evidence="5 8" id="KW-0472">Membrane</keyword>
<feature type="transmembrane region" description="Helical" evidence="8">
    <location>
        <begin position="120"/>
        <end position="138"/>
    </location>
</feature>
<dbReference type="PANTHER" id="PTHR30625:SF17">
    <property type="entry name" value="TOLQ-RELATED"/>
    <property type="match status" value="1"/>
</dbReference>
<dbReference type="Proteomes" id="UP000186607">
    <property type="component" value="Unassembled WGS sequence"/>
</dbReference>
<dbReference type="PANTHER" id="PTHR30625">
    <property type="entry name" value="PROTEIN TOLQ"/>
    <property type="match status" value="1"/>
</dbReference>
<organism evidence="10 11">
    <name type="scientific">Deinococcus marmoris</name>
    <dbReference type="NCBI Taxonomy" id="249408"/>
    <lineage>
        <taxon>Bacteria</taxon>
        <taxon>Thermotogati</taxon>
        <taxon>Deinococcota</taxon>
        <taxon>Deinococci</taxon>
        <taxon>Deinococcales</taxon>
        <taxon>Deinococcaceae</taxon>
        <taxon>Deinococcus</taxon>
    </lineage>
</organism>
<evidence type="ECO:0000313" key="11">
    <source>
        <dbReference type="Proteomes" id="UP000186607"/>
    </source>
</evidence>
<dbReference type="GO" id="GO:0017038">
    <property type="term" value="P:protein import"/>
    <property type="evidence" value="ECO:0007669"/>
    <property type="project" value="TreeGrafter"/>
</dbReference>
<sequence>MNVLDLIRAAGPLLWVLIALSLYVVYLSVARAQALSRLGRNADALIERARAITAESGPAAALAEVDRAGQSSPAINVLRAGLGRADRGVDAAGAAMQSALLAEDTRLYAGLSALGTAAQIAPLLGLLGTVIGMVRSFLVFSSTAAPTPAQLATGISEALVNTAGGLIVAIIAYVARNALKARADRIAVAAERVREDLPGWLARPEGRPRPERQMTREQNYAEQNYAEQDYRDQNYREQGQRDQGQRGQERAAQPQGQSQGQPQNAPVPVLAFNFDEARENAGTISSGPNNTGIFRTTTPPKAAPATRDGEGRNR</sequence>
<evidence type="ECO:0000259" key="9">
    <source>
        <dbReference type="Pfam" id="PF01618"/>
    </source>
</evidence>
<reference evidence="10 11" key="1">
    <citation type="submission" date="2017-01" db="EMBL/GenBank/DDBJ databases">
        <title>Genome Analysis of Deinococcus marmoris KOPRI26562.</title>
        <authorList>
            <person name="Kim J.H."/>
            <person name="Oh H.-M."/>
        </authorList>
    </citation>
    <scope>NUCLEOTIDE SEQUENCE [LARGE SCALE GENOMIC DNA]</scope>
    <source>
        <strain evidence="10 11">KOPRI26562</strain>
    </source>
</reference>
<feature type="transmembrane region" description="Helical" evidence="8">
    <location>
        <begin position="158"/>
        <end position="175"/>
    </location>
</feature>
<evidence type="ECO:0000256" key="5">
    <source>
        <dbReference type="ARBA" id="ARBA00023136"/>
    </source>
</evidence>
<gene>
    <name evidence="10" type="ORF">BOO71_0009565</name>
</gene>
<feature type="transmembrane region" description="Helical" evidence="8">
    <location>
        <begin position="12"/>
        <end position="30"/>
    </location>
</feature>
<feature type="region of interest" description="Disordered" evidence="7">
    <location>
        <begin position="224"/>
        <end position="314"/>
    </location>
</feature>
<keyword evidence="3 8" id="KW-0812">Transmembrane</keyword>
<keyword evidence="4 8" id="KW-1133">Transmembrane helix</keyword>
<dbReference type="STRING" id="249408.BOO71_0009565"/>
<evidence type="ECO:0000256" key="7">
    <source>
        <dbReference type="SAM" id="MobiDB-lite"/>
    </source>
</evidence>
<keyword evidence="6" id="KW-0813">Transport</keyword>
<feature type="compositionally biased region" description="Low complexity" evidence="7">
    <location>
        <begin position="296"/>
        <end position="306"/>
    </location>
</feature>